<dbReference type="EMBL" id="OX596085">
    <property type="protein sequence ID" value="CAM9279433.1"/>
    <property type="molecule type" value="Genomic_DNA"/>
</dbReference>
<reference evidence="1" key="2">
    <citation type="submission" date="2025-03" db="EMBL/GenBank/DDBJ databases">
        <authorList>
            <consortium name="ELIXIR-Norway"/>
            <consortium name="Elixir Norway"/>
        </authorList>
    </citation>
    <scope>NUCLEOTIDE SEQUENCE</scope>
</reference>
<evidence type="ECO:0000313" key="2">
    <source>
        <dbReference type="Proteomes" id="UP001162501"/>
    </source>
</evidence>
<sequence length="223" mass="24413">MTVSHSVSKQSHQSYIQVQRIPVSGVFLETHPRRDQVVEGETLVLVCSVAKGTGKTTFSWHREDTSEILGRKSQRSQTAELEIPVIWESHAGRYYCTADNGYGLIQSEAVNVTVKRNRLCSVSSEGAIALTGDVVELRCEDKRASPLILYRFYHEDVPLGSTSAPSGGGASFIRSVTARHCGSFACEADNGLGAQRREVAVVHVAASLAFRFPFHLHLQIGVK</sequence>
<organism evidence="1 2">
    <name type="scientific">Rangifer tarandus platyrhynchus</name>
    <name type="common">Svalbard reindeer</name>
    <dbReference type="NCBI Taxonomy" id="3082113"/>
    <lineage>
        <taxon>Eukaryota</taxon>
        <taxon>Metazoa</taxon>
        <taxon>Chordata</taxon>
        <taxon>Craniata</taxon>
        <taxon>Vertebrata</taxon>
        <taxon>Euteleostomi</taxon>
        <taxon>Mammalia</taxon>
        <taxon>Eutheria</taxon>
        <taxon>Laurasiatheria</taxon>
        <taxon>Artiodactyla</taxon>
        <taxon>Ruminantia</taxon>
        <taxon>Pecora</taxon>
        <taxon>Cervidae</taxon>
        <taxon>Odocoileinae</taxon>
        <taxon>Rangifer</taxon>
    </lineage>
</organism>
<dbReference type="Proteomes" id="UP001162501">
    <property type="component" value="Chromosome 1"/>
</dbReference>
<evidence type="ECO:0000313" key="1">
    <source>
        <dbReference type="EMBL" id="CAM9279433.1"/>
    </source>
</evidence>
<name>A0AC59Y0X0_RANTA</name>
<protein>
    <submittedName>
        <fullName evidence="1">Uncharacterized protein</fullName>
    </submittedName>
</protein>
<proteinExistence type="predicted"/>
<accession>A0AC59Y0X0</accession>
<gene>
    <name evidence="1" type="ORF">MRATA1EN22A_LOCUS351</name>
</gene>
<reference evidence="1" key="1">
    <citation type="submission" date="2023-05" db="EMBL/GenBank/DDBJ databases">
        <authorList>
            <consortium name="ELIXIR-Norway"/>
        </authorList>
    </citation>
    <scope>NUCLEOTIDE SEQUENCE</scope>
</reference>